<evidence type="ECO:0000313" key="3">
    <source>
        <dbReference type="Proteomes" id="UP000199470"/>
    </source>
</evidence>
<dbReference type="InterPro" id="IPR041698">
    <property type="entry name" value="Methyltransf_25"/>
</dbReference>
<gene>
    <name evidence="2" type="ORF">SAMN02982985_02183</name>
</gene>
<dbReference type="Pfam" id="PF13649">
    <property type="entry name" value="Methyltransf_25"/>
    <property type="match status" value="1"/>
</dbReference>
<dbReference type="RefSeq" id="WP_217429903.1">
    <property type="nucleotide sequence ID" value="NZ_FOTW01000010.1"/>
</dbReference>
<dbReference type="GO" id="GO:0008168">
    <property type="term" value="F:methyltransferase activity"/>
    <property type="evidence" value="ECO:0007669"/>
    <property type="project" value="UniProtKB-KW"/>
</dbReference>
<dbReference type="InterPro" id="IPR029063">
    <property type="entry name" value="SAM-dependent_MTases_sf"/>
</dbReference>
<evidence type="ECO:0000259" key="1">
    <source>
        <dbReference type="Pfam" id="PF13649"/>
    </source>
</evidence>
<feature type="domain" description="Methyltransferase" evidence="1">
    <location>
        <begin position="49"/>
        <end position="143"/>
    </location>
</feature>
<dbReference type="AlphaFoldDB" id="A0A1I4M1N7"/>
<dbReference type="CDD" id="cd02440">
    <property type="entry name" value="AdoMet_MTases"/>
    <property type="match status" value="1"/>
</dbReference>
<dbReference type="STRING" id="758825.SAMN02982985_02183"/>
<protein>
    <submittedName>
        <fullName evidence="2">Methyltransferase domain-containing protein</fullName>
    </submittedName>
</protein>
<evidence type="ECO:0000313" key="2">
    <source>
        <dbReference type="EMBL" id="SFL97089.1"/>
    </source>
</evidence>
<accession>A0A1I4M1N7</accession>
<keyword evidence="2" id="KW-0808">Transferase</keyword>
<dbReference type="Proteomes" id="UP000199470">
    <property type="component" value="Unassembled WGS sequence"/>
</dbReference>
<dbReference type="Gene3D" id="3.40.50.150">
    <property type="entry name" value="Vaccinia Virus protein VP39"/>
    <property type="match status" value="1"/>
</dbReference>
<name>A0A1I4M1N7_9BURK</name>
<dbReference type="GO" id="GO:0032259">
    <property type="term" value="P:methylation"/>
    <property type="evidence" value="ECO:0007669"/>
    <property type="project" value="UniProtKB-KW"/>
</dbReference>
<keyword evidence="3" id="KW-1185">Reference proteome</keyword>
<organism evidence="2 3">
    <name type="scientific">Rugamonas rubra</name>
    <dbReference type="NCBI Taxonomy" id="758825"/>
    <lineage>
        <taxon>Bacteria</taxon>
        <taxon>Pseudomonadati</taxon>
        <taxon>Pseudomonadota</taxon>
        <taxon>Betaproteobacteria</taxon>
        <taxon>Burkholderiales</taxon>
        <taxon>Oxalobacteraceae</taxon>
        <taxon>Telluria group</taxon>
        <taxon>Rugamonas</taxon>
    </lineage>
</organism>
<dbReference type="EMBL" id="FOTW01000010">
    <property type="protein sequence ID" value="SFL97089.1"/>
    <property type="molecule type" value="Genomic_DNA"/>
</dbReference>
<reference evidence="2 3" key="1">
    <citation type="submission" date="2016-10" db="EMBL/GenBank/DDBJ databases">
        <authorList>
            <person name="de Groot N.N."/>
        </authorList>
    </citation>
    <scope>NUCLEOTIDE SEQUENCE [LARGE SCALE GENOMIC DNA]</scope>
    <source>
        <strain evidence="2 3">ATCC 43154</strain>
    </source>
</reference>
<proteinExistence type="predicted"/>
<sequence>MVSPVRDHYEKLLGPVYSWMVGDIDAAMSRADAELEAIGIPANGTGIAVDLGAGFGMHSVPLARRGYQVTAVDTYEPLLSELEAHAGSLPIRTVNANLLEFKSHVPQPAAVILCMGDTLTHLPDTASVEALFKAISATLVPGGLFAVTFRDYASAALKGDGRFILVRSDENRILTCFLEYGETRVQVHDVLHERDGGQWHLRLSNYPKLRLSPEWVVTALASLGFNVRREPGLGGMVRVIAQQMH</sequence>
<dbReference type="SUPFAM" id="SSF53335">
    <property type="entry name" value="S-adenosyl-L-methionine-dependent methyltransferases"/>
    <property type="match status" value="1"/>
</dbReference>
<keyword evidence="2" id="KW-0489">Methyltransferase</keyword>